<reference evidence="2 3" key="1">
    <citation type="submission" date="2015-01" db="EMBL/GenBank/DDBJ databases">
        <title>The Genome Sequence of Fonsecaea multimorphosa CBS 102226.</title>
        <authorList>
            <consortium name="The Broad Institute Genomics Platform"/>
            <person name="Cuomo C."/>
            <person name="de Hoog S."/>
            <person name="Gorbushina A."/>
            <person name="Stielow B."/>
            <person name="Teixiera M."/>
            <person name="Abouelleil A."/>
            <person name="Chapman S.B."/>
            <person name="Priest M."/>
            <person name="Young S.K."/>
            <person name="Wortman J."/>
            <person name="Nusbaum C."/>
            <person name="Birren B."/>
        </authorList>
    </citation>
    <scope>NUCLEOTIDE SEQUENCE [LARGE SCALE GENOMIC DNA]</scope>
    <source>
        <strain evidence="2 3">CBS 102226</strain>
    </source>
</reference>
<dbReference type="AlphaFoldDB" id="A0A0D2GV84"/>
<name>A0A0D2GV84_9EURO</name>
<gene>
    <name evidence="2" type="ORF">Z520_10885</name>
</gene>
<feature type="region of interest" description="Disordered" evidence="1">
    <location>
        <begin position="202"/>
        <end position="230"/>
    </location>
</feature>
<evidence type="ECO:0000256" key="1">
    <source>
        <dbReference type="SAM" id="MobiDB-lite"/>
    </source>
</evidence>
<feature type="compositionally biased region" description="Polar residues" evidence="1">
    <location>
        <begin position="148"/>
        <end position="176"/>
    </location>
</feature>
<proteinExistence type="predicted"/>
<dbReference type="GeneID" id="27716631"/>
<dbReference type="EMBL" id="KN848094">
    <property type="protein sequence ID" value="KIX93465.1"/>
    <property type="molecule type" value="Genomic_DNA"/>
</dbReference>
<keyword evidence="3" id="KW-1185">Reference proteome</keyword>
<feature type="region of interest" description="Disordered" evidence="1">
    <location>
        <begin position="96"/>
        <end position="181"/>
    </location>
</feature>
<evidence type="ECO:0000313" key="2">
    <source>
        <dbReference type="EMBL" id="KIX93465.1"/>
    </source>
</evidence>
<accession>A0A0D2GV84</accession>
<sequence>MSGLEALGAIASTAQMVTRYLEQIQRNVDNLLALLKSSLRQVTDKSIKRFWKAIVNQRHEAQILQSFTALENDKSSLLLYLGSIHGHALQQIEQHLSQAKTMASPAKSGNEDTPNKGFSVPWTEERARTRPNDSRPLQRQAQHHSDEQGTNADQDSQQSRAGQSATNNGDTHQTSGTAGGKWYSCRVEGTWQDCIAIGEEADQQNGNRIDHSSRGGDERTEAKTTQNNGRRRHGYAMIVLDTA</sequence>
<dbReference type="Proteomes" id="UP000053411">
    <property type="component" value="Unassembled WGS sequence"/>
</dbReference>
<organism evidence="2 3">
    <name type="scientific">Fonsecaea multimorphosa CBS 102226</name>
    <dbReference type="NCBI Taxonomy" id="1442371"/>
    <lineage>
        <taxon>Eukaryota</taxon>
        <taxon>Fungi</taxon>
        <taxon>Dikarya</taxon>
        <taxon>Ascomycota</taxon>
        <taxon>Pezizomycotina</taxon>
        <taxon>Eurotiomycetes</taxon>
        <taxon>Chaetothyriomycetidae</taxon>
        <taxon>Chaetothyriales</taxon>
        <taxon>Herpotrichiellaceae</taxon>
        <taxon>Fonsecaea</taxon>
    </lineage>
</organism>
<evidence type="ECO:0000313" key="3">
    <source>
        <dbReference type="Proteomes" id="UP000053411"/>
    </source>
</evidence>
<dbReference type="RefSeq" id="XP_016627588.1">
    <property type="nucleotide sequence ID" value="XM_016781376.1"/>
</dbReference>
<protein>
    <submittedName>
        <fullName evidence="2">Uncharacterized protein</fullName>
    </submittedName>
</protein>
<dbReference type="OrthoDB" id="5069016at2759"/>
<feature type="compositionally biased region" description="Basic and acidic residues" evidence="1">
    <location>
        <begin position="123"/>
        <end position="133"/>
    </location>
</feature>
<dbReference type="VEuPathDB" id="FungiDB:Z520_10885"/>
<feature type="compositionally biased region" description="Basic and acidic residues" evidence="1">
    <location>
        <begin position="208"/>
        <end position="222"/>
    </location>
</feature>